<evidence type="ECO:0000256" key="3">
    <source>
        <dbReference type="ARBA" id="ARBA00023015"/>
    </source>
</evidence>
<reference evidence="7" key="1">
    <citation type="submission" date="2023-03" db="EMBL/GenBank/DDBJ databases">
        <title>Chromosome-level genomes of two armyworms, Mythimna separata and Mythimna loreyi, provide insights into the biosynthesis and reception of sex pheromones.</title>
        <authorList>
            <person name="Zhao H."/>
        </authorList>
    </citation>
    <scope>NUCLEOTIDE SEQUENCE</scope>
    <source>
        <strain evidence="7">BeijingLab</strain>
        <tissue evidence="7">Pupa</tissue>
    </source>
</reference>
<evidence type="ECO:0000256" key="4">
    <source>
        <dbReference type="ARBA" id="ARBA00023163"/>
    </source>
</evidence>
<evidence type="ECO:0000313" key="7">
    <source>
        <dbReference type="EMBL" id="KAJ8705908.1"/>
    </source>
</evidence>
<dbReference type="InterPro" id="IPR028002">
    <property type="entry name" value="Myb_DNA-bind_5"/>
</dbReference>
<dbReference type="PANTHER" id="PTHR21411:SF0">
    <property type="entry name" value="REGULATORY PROTEIN ZESTE"/>
    <property type="match status" value="1"/>
</dbReference>
<name>A0AAD7Y7T3_MYTSE</name>
<keyword evidence="8" id="KW-1185">Reference proteome</keyword>
<dbReference type="Proteomes" id="UP001231518">
    <property type="component" value="Chromosome 26"/>
</dbReference>
<evidence type="ECO:0000256" key="2">
    <source>
        <dbReference type="ARBA" id="ARBA00016807"/>
    </source>
</evidence>
<gene>
    <name evidence="7" type="ORF">PYW07_010685</name>
</gene>
<sequence>MDKVKRDRSANFSPSERDILVFLVQKYKTVLENKKSDARTWKMKEAAWKSIHKEFNARSGCIFRSVKTLRIKYEGMKRTVRKKSAARRSELDQTGNYQNTHPLDEAEEKIKAMLASSTDGFESIDYDMLTTNQESPGTNGLDGICDYDTLPTKQESRGTDGLESICDLHTSPTHQENPAKVSSKSRFNELIQAKLELVQFKKILLEEEFAEKKMMWEFERNERIKEAAFKEKEREFKEREWEFIENERKKEAAFKEKEWKWKEEEYKLKLQNFK</sequence>
<evidence type="ECO:0000256" key="1">
    <source>
        <dbReference type="ARBA" id="ARBA00011764"/>
    </source>
</evidence>
<comment type="caution">
    <text evidence="7">The sequence shown here is derived from an EMBL/GenBank/DDBJ whole genome shotgun (WGS) entry which is preliminary data.</text>
</comment>
<protein>
    <recommendedName>
        <fullName evidence="2">Regulatory protein zeste</fullName>
    </recommendedName>
</protein>
<organism evidence="7 8">
    <name type="scientific">Mythimna separata</name>
    <name type="common">Oriental armyworm</name>
    <name type="synonym">Pseudaletia separata</name>
    <dbReference type="NCBI Taxonomy" id="271217"/>
    <lineage>
        <taxon>Eukaryota</taxon>
        <taxon>Metazoa</taxon>
        <taxon>Ecdysozoa</taxon>
        <taxon>Arthropoda</taxon>
        <taxon>Hexapoda</taxon>
        <taxon>Insecta</taxon>
        <taxon>Pterygota</taxon>
        <taxon>Neoptera</taxon>
        <taxon>Endopterygota</taxon>
        <taxon>Lepidoptera</taxon>
        <taxon>Glossata</taxon>
        <taxon>Ditrysia</taxon>
        <taxon>Noctuoidea</taxon>
        <taxon>Noctuidae</taxon>
        <taxon>Noctuinae</taxon>
        <taxon>Hadenini</taxon>
        <taxon>Mythimna</taxon>
    </lineage>
</organism>
<dbReference type="EMBL" id="JARGEI010000029">
    <property type="protein sequence ID" value="KAJ8705908.1"/>
    <property type="molecule type" value="Genomic_DNA"/>
</dbReference>
<evidence type="ECO:0000256" key="5">
    <source>
        <dbReference type="ARBA" id="ARBA00025466"/>
    </source>
</evidence>
<evidence type="ECO:0000259" key="6">
    <source>
        <dbReference type="Pfam" id="PF13873"/>
    </source>
</evidence>
<accession>A0AAD7Y7T3</accession>
<dbReference type="PANTHER" id="PTHR21411">
    <property type="entry name" value="APONTIC"/>
    <property type="match status" value="1"/>
</dbReference>
<feature type="domain" description="Myb/SANT-like DNA-binding" evidence="6">
    <location>
        <begin position="8"/>
        <end position="85"/>
    </location>
</feature>
<dbReference type="AlphaFoldDB" id="A0AAD7Y7T3"/>
<comment type="function">
    <text evidence="5">Involved in transvection phenomena (= synapsis-dependent gene expression), where the synaptic pairing of chromosomes carrying genes with which zeste interacts influences the expression of these genes. Zeste binds to DNA and stimulates transcription from a nearby promoter.</text>
</comment>
<evidence type="ECO:0000313" key="8">
    <source>
        <dbReference type="Proteomes" id="UP001231518"/>
    </source>
</evidence>
<dbReference type="Pfam" id="PF13873">
    <property type="entry name" value="Myb_DNA-bind_5"/>
    <property type="match status" value="1"/>
</dbReference>
<keyword evidence="4" id="KW-0804">Transcription</keyword>
<proteinExistence type="predicted"/>
<comment type="subunit">
    <text evidence="1">Self-associates forming complexes of several hundred monomers.</text>
</comment>
<keyword evidence="3" id="KW-0805">Transcription regulation</keyword>